<dbReference type="OrthoDB" id="8781266at2"/>
<proteinExistence type="predicted"/>
<dbReference type="EMBL" id="PZZL01000001">
    <property type="protein sequence ID" value="PTM61700.1"/>
    <property type="molecule type" value="Genomic_DNA"/>
</dbReference>
<dbReference type="AlphaFoldDB" id="A0A2T4ZI92"/>
<dbReference type="Pfam" id="PF06228">
    <property type="entry name" value="ChuX_HutX"/>
    <property type="match status" value="1"/>
</dbReference>
<name>A0A2T4ZI92_9HYPH</name>
<sequence>MTVHQVLSREDRLSAARAALAAKPDGVIENVAREHGVAARDVLAMLPAGEAVAAPAEAFEAIWTEVTGWGEILFIVNTPDIVLECHGALVPGTAGHGWFNVHGDSPIGGHIKASNCREICFVDRVFHGRRSLSIQFFNEAGEAMFKIFVRRDKERALIADQVPRFEALRARYA</sequence>
<evidence type="ECO:0000313" key="1">
    <source>
        <dbReference type="EMBL" id="PTM61700.1"/>
    </source>
</evidence>
<comment type="caution">
    <text evidence="1">The sequence shown here is derived from an EMBL/GenBank/DDBJ whole genome shotgun (WGS) entry which is preliminary data.</text>
</comment>
<dbReference type="RefSeq" id="WP_108174150.1">
    <property type="nucleotide sequence ID" value="NZ_PZZL01000001.1"/>
</dbReference>
<dbReference type="NCBIfam" id="TIGR04108">
    <property type="entry name" value="HutX"/>
    <property type="match status" value="1"/>
</dbReference>
<dbReference type="SUPFAM" id="SSF144064">
    <property type="entry name" value="Heme iron utilization protein-like"/>
    <property type="match status" value="1"/>
</dbReference>
<dbReference type="Proteomes" id="UP000241808">
    <property type="component" value="Unassembled WGS sequence"/>
</dbReference>
<protein>
    <submittedName>
        <fullName evidence="1">Heme utilization protein HuvX</fullName>
    </submittedName>
</protein>
<accession>A0A2T4ZI92</accession>
<dbReference type="CDD" id="cd16829">
    <property type="entry name" value="ChuX_HutX-like"/>
    <property type="match status" value="1"/>
</dbReference>
<dbReference type="InterPro" id="IPR010413">
    <property type="entry name" value="HutX-like"/>
</dbReference>
<evidence type="ECO:0000313" key="2">
    <source>
        <dbReference type="Proteomes" id="UP000241808"/>
    </source>
</evidence>
<organism evidence="1 2">
    <name type="scientific">Phreatobacter oligotrophus</name>
    <dbReference type="NCBI Taxonomy" id="1122261"/>
    <lineage>
        <taxon>Bacteria</taxon>
        <taxon>Pseudomonadati</taxon>
        <taxon>Pseudomonadota</taxon>
        <taxon>Alphaproteobacteria</taxon>
        <taxon>Hyphomicrobiales</taxon>
        <taxon>Phreatobacteraceae</taxon>
        <taxon>Phreatobacter</taxon>
    </lineage>
</organism>
<gene>
    <name evidence="1" type="ORF">C8P69_101371</name>
</gene>
<reference evidence="1 2" key="1">
    <citation type="submission" date="2018-04" db="EMBL/GenBank/DDBJ databases">
        <title>Genomic Encyclopedia of Archaeal and Bacterial Type Strains, Phase II (KMG-II): from individual species to whole genera.</title>
        <authorList>
            <person name="Goeker M."/>
        </authorList>
    </citation>
    <scope>NUCLEOTIDE SEQUENCE [LARGE SCALE GENOMIC DNA]</scope>
    <source>
        <strain evidence="1 2">DSM 25521</strain>
    </source>
</reference>
<keyword evidence="2" id="KW-1185">Reference proteome</keyword>
<dbReference type="PIRSF" id="PIRSF030840">
    <property type="entry name" value="DUF1008"/>
    <property type="match status" value="1"/>
</dbReference>
<dbReference type="InterPro" id="IPR053733">
    <property type="entry name" value="Heme_Transport_Util_sf"/>
</dbReference>
<dbReference type="Gene3D" id="3.40.1570.10">
    <property type="entry name" value="HemS/ChuS/ChuX like domains"/>
    <property type="match status" value="1"/>
</dbReference>